<evidence type="ECO:0000313" key="2">
    <source>
        <dbReference type="Proteomes" id="UP000297649"/>
    </source>
</evidence>
<accession>A0A6H3NUB6</accession>
<keyword evidence="2" id="KW-1185">Reference proteome</keyword>
<dbReference type="InterPro" id="IPR017850">
    <property type="entry name" value="Alkaline_phosphatase_core_sf"/>
</dbReference>
<reference evidence="1" key="1">
    <citation type="journal article" date="2019" name="PLoS Negl. Trop. Dis.">
        <title>Revisiting the worldwide diversity of Leptospira species in the environment.</title>
        <authorList>
            <person name="Vincent A.T."/>
            <person name="Schiettekatte O."/>
            <person name="Bourhy P."/>
            <person name="Veyrier F.J."/>
            <person name="Picardeau M."/>
        </authorList>
    </citation>
    <scope>NUCLEOTIDE SEQUENCE [LARGE SCALE GENOMIC DNA]</scope>
    <source>
        <strain evidence="1">201601109</strain>
    </source>
</reference>
<gene>
    <name evidence="1" type="ORF">EHR08_09175</name>
</gene>
<sequence length="465" mass="54137">MKNTKTNSFQKTVVIDVVGLSSHLVCEFTPFLKQFLEKRNTILIEPMIPAVTTSVQSTYLTGKWPNQHGIVGNGWYDHKDSEIKFWKQSNHLVESEKIWERARKIDPQFTCSKMFWWYNMYASADYSVTPRPQYHADGVKAPDCYSNPPELRDELQKELGQFPLFHFWGPNANIKSTQWIADATIFVDKKYNPTLTLVYLPHLDYCLQKLGPNLSKIQKELLEIDTVLKQLIEYYEGQNTKIILLSEYGITPVHRPIHINRILRENGFISVRKERWYELLDPGASKAFAVSDHQISHIYCKDSETKTKVERILKNIPGIQLVLDKKAQKKYHLDHERSGDFVLVADSDSWFSYYYWLDDRMAPDYARLVDIHRKPGYDPCEMFLDPKKSAVKLRVLLKLLQKKLGFRYLMDVIPLDANLVKGSHGTIHAKKEFYPLFSGAQSYPGKEISANKVYDLIWDQMTSKI</sequence>
<comment type="caution">
    <text evidence="1">The sequence shown here is derived from an EMBL/GenBank/DDBJ whole genome shotgun (WGS) entry which is preliminary data.</text>
</comment>
<evidence type="ECO:0000313" key="1">
    <source>
        <dbReference type="EMBL" id="TGN16409.1"/>
    </source>
</evidence>
<proteinExistence type="predicted"/>
<dbReference type="Proteomes" id="UP000297649">
    <property type="component" value="Unassembled WGS sequence"/>
</dbReference>
<dbReference type="InterPro" id="IPR002591">
    <property type="entry name" value="Phosphodiest/P_Trfase"/>
</dbReference>
<dbReference type="InterPro" id="IPR023116">
    <property type="entry name" value="Phosphonoacetate_hydro_insert"/>
</dbReference>
<dbReference type="PANTHER" id="PTHR10151:SF120">
    <property type="entry name" value="BIS(5'-ADENOSYL)-TRIPHOSPHATASE"/>
    <property type="match status" value="1"/>
</dbReference>
<dbReference type="Pfam" id="PF01663">
    <property type="entry name" value="Phosphodiest"/>
    <property type="match status" value="1"/>
</dbReference>
<dbReference type="RefSeq" id="WP_135746020.1">
    <property type="nucleotide sequence ID" value="NZ_JAIZBL010000003.1"/>
</dbReference>
<dbReference type="Gene3D" id="3.30.1360.110">
    <property type="entry name" value="Domain 2, Phosphonoacetate Hydrolase"/>
    <property type="match status" value="1"/>
</dbReference>
<dbReference type="GO" id="GO:0016787">
    <property type="term" value="F:hydrolase activity"/>
    <property type="evidence" value="ECO:0007669"/>
    <property type="project" value="UniProtKB-ARBA"/>
</dbReference>
<organism evidence="1 2">
    <name type="scientific">Leptospira bandrabouensis</name>
    <dbReference type="NCBI Taxonomy" id="2484903"/>
    <lineage>
        <taxon>Bacteria</taxon>
        <taxon>Pseudomonadati</taxon>
        <taxon>Spirochaetota</taxon>
        <taxon>Spirochaetia</taxon>
        <taxon>Leptospirales</taxon>
        <taxon>Leptospiraceae</taxon>
        <taxon>Leptospira</taxon>
    </lineage>
</organism>
<dbReference type="SUPFAM" id="SSF53649">
    <property type="entry name" value="Alkaline phosphatase-like"/>
    <property type="match status" value="1"/>
</dbReference>
<dbReference type="EMBL" id="RQHU01000005">
    <property type="protein sequence ID" value="TGN16409.1"/>
    <property type="molecule type" value="Genomic_DNA"/>
</dbReference>
<dbReference type="Gene3D" id="3.40.720.10">
    <property type="entry name" value="Alkaline Phosphatase, subunit A"/>
    <property type="match status" value="1"/>
</dbReference>
<protein>
    <submittedName>
        <fullName evidence="1">Alkaline phosphatase family protein</fullName>
    </submittedName>
</protein>
<dbReference type="AlphaFoldDB" id="A0A6H3NUB6"/>
<name>A0A6H3NUB6_9LEPT</name>
<dbReference type="PANTHER" id="PTHR10151">
    <property type="entry name" value="ECTONUCLEOTIDE PYROPHOSPHATASE/PHOSPHODIESTERASE"/>
    <property type="match status" value="1"/>
</dbReference>
<dbReference type="OrthoDB" id="8580666at2"/>